<evidence type="ECO:0000313" key="1">
    <source>
        <dbReference type="EMBL" id="KAF1977237.1"/>
    </source>
</evidence>
<dbReference type="EMBL" id="ML976664">
    <property type="protein sequence ID" value="KAF1977237.1"/>
    <property type="molecule type" value="Genomic_DNA"/>
</dbReference>
<name>A0A6A5VVI8_9PLEO</name>
<evidence type="ECO:0000313" key="2">
    <source>
        <dbReference type="Proteomes" id="UP000800036"/>
    </source>
</evidence>
<keyword evidence="2" id="KW-1185">Reference proteome</keyword>
<protein>
    <submittedName>
        <fullName evidence="1">Uncharacterized protein</fullName>
    </submittedName>
</protein>
<accession>A0A6A5VVI8</accession>
<sequence length="58" mass="6456">NIDKTRTALGVCANSRVLASSNKKKAYIRSLKNREWASIIDCVSTIGWKLRCAVIFKG</sequence>
<organism evidence="1 2">
    <name type="scientific">Bimuria novae-zelandiae CBS 107.79</name>
    <dbReference type="NCBI Taxonomy" id="1447943"/>
    <lineage>
        <taxon>Eukaryota</taxon>
        <taxon>Fungi</taxon>
        <taxon>Dikarya</taxon>
        <taxon>Ascomycota</taxon>
        <taxon>Pezizomycotina</taxon>
        <taxon>Dothideomycetes</taxon>
        <taxon>Pleosporomycetidae</taxon>
        <taxon>Pleosporales</taxon>
        <taxon>Massarineae</taxon>
        <taxon>Didymosphaeriaceae</taxon>
        <taxon>Bimuria</taxon>
    </lineage>
</organism>
<dbReference type="AlphaFoldDB" id="A0A6A5VVI8"/>
<dbReference type="Proteomes" id="UP000800036">
    <property type="component" value="Unassembled WGS sequence"/>
</dbReference>
<dbReference type="OrthoDB" id="3935526at2759"/>
<gene>
    <name evidence="1" type="ORF">BU23DRAFT_453866</name>
</gene>
<proteinExistence type="predicted"/>
<feature type="non-terminal residue" evidence="1">
    <location>
        <position position="1"/>
    </location>
</feature>
<reference evidence="1" key="1">
    <citation type="journal article" date="2020" name="Stud. Mycol.">
        <title>101 Dothideomycetes genomes: a test case for predicting lifestyles and emergence of pathogens.</title>
        <authorList>
            <person name="Haridas S."/>
            <person name="Albert R."/>
            <person name="Binder M."/>
            <person name="Bloem J."/>
            <person name="Labutti K."/>
            <person name="Salamov A."/>
            <person name="Andreopoulos B."/>
            <person name="Baker S."/>
            <person name="Barry K."/>
            <person name="Bills G."/>
            <person name="Bluhm B."/>
            <person name="Cannon C."/>
            <person name="Castanera R."/>
            <person name="Culley D."/>
            <person name="Daum C."/>
            <person name="Ezra D."/>
            <person name="Gonzalez J."/>
            <person name="Henrissat B."/>
            <person name="Kuo A."/>
            <person name="Liang C."/>
            <person name="Lipzen A."/>
            <person name="Lutzoni F."/>
            <person name="Magnuson J."/>
            <person name="Mondo S."/>
            <person name="Nolan M."/>
            <person name="Ohm R."/>
            <person name="Pangilinan J."/>
            <person name="Park H.-J."/>
            <person name="Ramirez L."/>
            <person name="Alfaro M."/>
            <person name="Sun H."/>
            <person name="Tritt A."/>
            <person name="Yoshinaga Y."/>
            <person name="Zwiers L.-H."/>
            <person name="Turgeon B."/>
            <person name="Goodwin S."/>
            <person name="Spatafora J."/>
            <person name="Crous P."/>
            <person name="Grigoriev I."/>
        </authorList>
    </citation>
    <scope>NUCLEOTIDE SEQUENCE</scope>
    <source>
        <strain evidence="1">CBS 107.79</strain>
    </source>
</reference>